<gene>
    <name evidence="9" type="ORF">EPI10_012141</name>
</gene>
<dbReference type="OrthoDB" id="10265230at2759"/>
<dbReference type="Pfam" id="PF09349">
    <property type="entry name" value="OHCU_decarbox"/>
    <property type="match status" value="1"/>
</dbReference>
<dbReference type="GO" id="GO:0005777">
    <property type="term" value="C:peroxisome"/>
    <property type="evidence" value="ECO:0007669"/>
    <property type="project" value="TreeGrafter"/>
</dbReference>
<keyword evidence="4" id="KW-0659">Purine metabolism</keyword>
<dbReference type="InterPro" id="IPR023418">
    <property type="entry name" value="Thyroxine_BS"/>
</dbReference>
<feature type="domain" description="Oxo-4-hydroxy-4-carboxy-5-ureidoimidazoline decarboxylase" evidence="8">
    <location>
        <begin position="13"/>
        <end position="155"/>
    </location>
</feature>
<evidence type="ECO:0000256" key="5">
    <source>
        <dbReference type="ARBA" id="ARBA00022793"/>
    </source>
</evidence>
<dbReference type="GO" id="GO:0006144">
    <property type="term" value="P:purine nucleobase metabolic process"/>
    <property type="evidence" value="ECO:0007669"/>
    <property type="project" value="UniProtKB-KW"/>
</dbReference>
<dbReference type="AlphaFoldDB" id="A0A5B6W992"/>
<dbReference type="PANTHER" id="PTHR43466:SF1">
    <property type="entry name" value="2-OXO-4-HYDROXY-4-CARBOXY-5-UREIDOIMIDAZOLINE DECARBOXYLASE-RELATED"/>
    <property type="match status" value="1"/>
</dbReference>
<dbReference type="EMBL" id="SMMG02000004">
    <property type="protein sequence ID" value="KAA3478331.1"/>
    <property type="molecule type" value="Genomic_DNA"/>
</dbReference>
<sequence>MEEIKVDETEALACCGSSQFAKQMALASPFPSVDHAIYVAKDIWFDKVDVTGWLEAFAAHPQIGESPSSHTTSAQWSKGEQSTALATATDSGLQELSDWNARYRQKFGHVFLICASGRSAAEILGELKNRYSNRPIHELEIASQEQMKIIELRLRKLFSAKTKADSTGSQKSTAVASKAEMFGFKSPFILCFFLHFLKLEERVGIIGQHLTAPLEGFPAKAPQVQARTRPPITTHVLDVSRGSPAAGIEVRLEMWKSNHPRPSFGETDIGGWVLEGCSTTDRDGRSGQLMSIVDALSPGVYRISFNTEERVGVIGQHLTSPAKAPRVLRARARARLPITTLVLDVSKGCPAGGIDLRLEMWKGGEGGPSVGEIDIGRWVLEPYSTIDIDEHG</sequence>
<dbReference type="Gene3D" id="1.10.3330.10">
    <property type="entry name" value="Oxo-4-hydroxy-4-carboxy-5-ureidoimidazoline decarboxylase"/>
    <property type="match status" value="1"/>
</dbReference>
<evidence type="ECO:0000256" key="4">
    <source>
        <dbReference type="ARBA" id="ARBA00022631"/>
    </source>
</evidence>
<evidence type="ECO:0000313" key="10">
    <source>
        <dbReference type="Proteomes" id="UP000325315"/>
    </source>
</evidence>
<dbReference type="PANTHER" id="PTHR43466">
    <property type="entry name" value="2-OXO-4-HYDROXY-4-CARBOXY-5-UREIDOIMIDAZOLINE DECARBOXYLASE-RELATED"/>
    <property type="match status" value="1"/>
</dbReference>
<dbReference type="Gene3D" id="2.60.40.180">
    <property type="entry name" value="Transthyretin/hydroxyisourate hydrolase domain"/>
    <property type="match status" value="1"/>
</dbReference>
<feature type="domain" description="Transthyretin/hydroxyisourate hydrolase" evidence="7">
    <location>
        <begin position="232"/>
        <end position="309"/>
    </location>
</feature>
<comment type="catalytic activity">
    <reaction evidence="1">
        <text>5-hydroxy-2-oxo-4-ureido-2,5-dihydro-1H-imidazole-5-carboxylate + H(+) = (S)-allantoin + CO2</text>
        <dbReference type="Rhea" id="RHEA:26301"/>
        <dbReference type="ChEBI" id="CHEBI:15378"/>
        <dbReference type="ChEBI" id="CHEBI:15678"/>
        <dbReference type="ChEBI" id="CHEBI:16526"/>
        <dbReference type="ChEBI" id="CHEBI:58639"/>
        <dbReference type="EC" id="4.1.1.97"/>
    </reaction>
</comment>
<dbReference type="PROSITE" id="PS00768">
    <property type="entry name" value="TRANSTHYRETIN_1"/>
    <property type="match status" value="1"/>
</dbReference>
<keyword evidence="5" id="KW-0210">Decarboxylase</keyword>
<name>A0A5B6W992_9ROSI</name>
<keyword evidence="6" id="KW-0456">Lyase</keyword>
<dbReference type="GO" id="GO:0051997">
    <property type="term" value="F:2-oxo-4-hydroxy-4-carboxy-5-ureidoimidazoline decarboxylase activity"/>
    <property type="evidence" value="ECO:0007669"/>
    <property type="project" value="UniProtKB-EC"/>
</dbReference>
<dbReference type="Proteomes" id="UP000325315">
    <property type="component" value="Unassembled WGS sequence"/>
</dbReference>
<evidence type="ECO:0000313" key="9">
    <source>
        <dbReference type="EMBL" id="KAA3478331.1"/>
    </source>
</evidence>
<evidence type="ECO:0000256" key="6">
    <source>
        <dbReference type="ARBA" id="ARBA00023239"/>
    </source>
</evidence>
<dbReference type="Pfam" id="PF00576">
    <property type="entry name" value="Transthyretin"/>
    <property type="match status" value="1"/>
</dbReference>
<evidence type="ECO:0000256" key="3">
    <source>
        <dbReference type="ARBA" id="ARBA00012257"/>
    </source>
</evidence>
<reference evidence="10" key="1">
    <citation type="journal article" date="2019" name="Plant Biotechnol. J.">
        <title>Genome sequencing of the Australian wild diploid species Gossypium australe highlights disease resistance and delayed gland morphogenesis.</title>
        <authorList>
            <person name="Cai Y."/>
            <person name="Cai X."/>
            <person name="Wang Q."/>
            <person name="Wang P."/>
            <person name="Zhang Y."/>
            <person name="Cai C."/>
            <person name="Xu Y."/>
            <person name="Wang K."/>
            <person name="Zhou Z."/>
            <person name="Wang C."/>
            <person name="Geng S."/>
            <person name="Li B."/>
            <person name="Dong Q."/>
            <person name="Hou Y."/>
            <person name="Wang H."/>
            <person name="Ai P."/>
            <person name="Liu Z."/>
            <person name="Yi F."/>
            <person name="Sun M."/>
            <person name="An G."/>
            <person name="Cheng J."/>
            <person name="Zhang Y."/>
            <person name="Shi Q."/>
            <person name="Xie Y."/>
            <person name="Shi X."/>
            <person name="Chang Y."/>
            <person name="Huang F."/>
            <person name="Chen Y."/>
            <person name="Hong S."/>
            <person name="Mi L."/>
            <person name="Sun Q."/>
            <person name="Zhang L."/>
            <person name="Zhou B."/>
            <person name="Peng R."/>
            <person name="Zhang X."/>
            <person name="Liu F."/>
        </authorList>
    </citation>
    <scope>NUCLEOTIDE SEQUENCE [LARGE SCALE GENOMIC DNA]</scope>
    <source>
        <strain evidence="10">cv. PA1801</strain>
    </source>
</reference>
<evidence type="ECO:0000256" key="1">
    <source>
        <dbReference type="ARBA" id="ARBA00001163"/>
    </source>
</evidence>
<dbReference type="InterPro" id="IPR036817">
    <property type="entry name" value="Transthyretin/HIU_hydrolase_sf"/>
</dbReference>
<organism evidence="9 10">
    <name type="scientific">Gossypium australe</name>
    <dbReference type="NCBI Taxonomy" id="47621"/>
    <lineage>
        <taxon>Eukaryota</taxon>
        <taxon>Viridiplantae</taxon>
        <taxon>Streptophyta</taxon>
        <taxon>Embryophyta</taxon>
        <taxon>Tracheophyta</taxon>
        <taxon>Spermatophyta</taxon>
        <taxon>Magnoliopsida</taxon>
        <taxon>eudicotyledons</taxon>
        <taxon>Gunneridae</taxon>
        <taxon>Pentapetalae</taxon>
        <taxon>rosids</taxon>
        <taxon>malvids</taxon>
        <taxon>Malvales</taxon>
        <taxon>Malvaceae</taxon>
        <taxon>Malvoideae</taxon>
        <taxon>Gossypium</taxon>
    </lineage>
</organism>
<dbReference type="InterPro" id="IPR023416">
    <property type="entry name" value="Transthyretin/HIU_hydrolase_d"/>
</dbReference>
<dbReference type="SUPFAM" id="SSF158694">
    <property type="entry name" value="UraD-Like"/>
    <property type="match status" value="1"/>
</dbReference>
<comment type="caution">
    <text evidence="9">The sequence shown here is derived from an EMBL/GenBank/DDBJ whole genome shotgun (WGS) entry which is preliminary data.</text>
</comment>
<dbReference type="InterPro" id="IPR018020">
    <property type="entry name" value="OHCU_decarboxylase"/>
</dbReference>
<accession>A0A5B6W992</accession>
<dbReference type="FunFam" id="1.10.3330.10:FF:000002">
    <property type="entry name" value="Uric acid degradation bifunctional protein TTL"/>
    <property type="match status" value="1"/>
</dbReference>
<protein>
    <recommendedName>
        <fullName evidence="3">2-oxo-4-hydroxy-4-carboxy-5-ureidoimidazoline decarboxylase</fullName>
        <ecNumber evidence="3">4.1.1.97</ecNumber>
    </recommendedName>
</protein>
<evidence type="ECO:0000259" key="8">
    <source>
        <dbReference type="Pfam" id="PF09349"/>
    </source>
</evidence>
<evidence type="ECO:0000256" key="2">
    <source>
        <dbReference type="ARBA" id="ARBA00004754"/>
    </source>
</evidence>
<evidence type="ECO:0000259" key="7">
    <source>
        <dbReference type="Pfam" id="PF00576"/>
    </source>
</evidence>
<keyword evidence="10" id="KW-1185">Reference proteome</keyword>
<proteinExistence type="predicted"/>
<dbReference type="EC" id="4.1.1.97" evidence="3"/>
<dbReference type="SUPFAM" id="SSF49472">
    <property type="entry name" value="Transthyretin (synonym: prealbumin)"/>
    <property type="match status" value="1"/>
</dbReference>
<dbReference type="GO" id="GO:0019628">
    <property type="term" value="P:urate catabolic process"/>
    <property type="evidence" value="ECO:0007669"/>
    <property type="project" value="TreeGrafter"/>
</dbReference>
<comment type="pathway">
    <text evidence="2">Purine metabolism; urate degradation; (S)-allantoin from urate: step 3/3.</text>
</comment>
<dbReference type="InterPro" id="IPR036778">
    <property type="entry name" value="OHCU_decarboxylase_sf"/>
</dbReference>